<dbReference type="GO" id="GO:0042602">
    <property type="term" value="F:riboflavin reductase (NADPH) activity"/>
    <property type="evidence" value="ECO:0007669"/>
    <property type="project" value="TreeGrafter"/>
</dbReference>
<dbReference type="InterPro" id="IPR012349">
    <property type="entry name" value="Split_barrel_FMN-bd"/>
</dbReference>
<protein>
    <submittedName>
        <fullName evidence="4">Flavin reductase</fullName>
    </submittedName>
</protein>
<proteinExistence type="inferred from homology"/>
<dbReference type="InterPro" id="IPR002563">
    <property type="entry name" value="Flavin_Rdtase-like_dom"/>
</dbReference>
<evidence type="ECO:0000256" key="2">
    <source>
        <dbReference type="ARBA" id="ARBA00023002"/>
    </source>
</evidence>
<dbReference type="EMBL" id="LQOV01000014">
    <property type="protein sequence ID" value="ORV53144.1"/>
    <property type="molecule type" value="Genomic_DNA"/>
</dbReference>
<dbReference type="RefSeq" id="WP_085222077.1">
    <property type="nucleotide sequence ID" value="NZ_AP022576.1"/>
</dbReference>
<keyword evidence="2" id="KW-0560">Oxidoreductase</keyword>
<dbReference type="Proteomes" id="UP000193010">
    <property type="component" value="Unassembled WGS sequence"/>
</dbReference>
<evidence type="ECO:0000313" key="5">
    <source>
        <dbReference type="Proteomes" id="UP000193010"/>
    </source>
</evidence>
<keyword evidence="5" id="KW-1185">Reference proteome</keyword>
<dbReference type="Pfam" id="PF01613">
    <property type="entry name" value="Flavin_Reduct"/>
    <property type="match status" value="1"/>
</dbReference>
<accession>A0A1X1U8J2</accession>
<dbReference type="Gene3D" id="2.30.110.10">
    <property type="entry name" value="Electron Transport, Fmn-binding Protein, Chain A"/>
    <property type="match status" value="1"/>
</dbReference>
<dbReference type="PANTHER" id="PTHR30466">
    <property type="entry name" value="FLAVIN REDUCTASE"/>
    <property type="match status" value="1"/>
</dbReference>
<dbReference type="STRING" id="292462.AWC05_20600"/>
<dbReference type="InterPro" id="IPR050268">
    <property type="entry name" value="NADH-dep_flavin_reductase"/>
</dbReference>
<dbReference type="OrthoDB" id="9792858at2"/>
<evidence type="ECO:0000256" key="1">
    <source>
        <dbReference type="ARBA" id="ARBA00008898"/>
    </source>
</evidence>
<dbReference type="AlphaFoldDB" id="A0A1X1U8J2"/>
<gene>
    <name evidence="4" type="ORF">AWC05_20600</name>
</gene>
<comment type="similarity">
    <text evidence="1">Belongs to the non-flavoprotein flavin reductase family.</text>
</comment>
<evidence type="ECO:0000259" key="3">
    <source>
        <dbReference type="SMART" id="SM00903"/>
    </source>
</evidence>
<sequence length="177" mass="18816">MATGPKPKTIGGLQIRAVAEDPTEIRRAFACFPSGVTALCGLADGIPVGMAASAFTAVSIAPPLVSVCMQISSTTWPKLRQLPRLGVSMLARHQHNACRALSVNDGDRFTDVPWDASENGAVFVNEATAWLDCSVDDEVAAGDHVIALLAIHGLRADPDQDPLVFHLSRFRQLTPTS</sequence>
<dbReference type="SMART" id="SM00903">
    <property type="entry name" value="Flavin_Reduct"/>
    <property type="match status" value="1"/>
</dbReference>
<organism evidence="4 5">
    <name type="scientific">Mycobacterium florentinum</name>
    <dbReference type="NCBI Taxonomy" id="292462"/>
    <lineage>
        <taxon>Bacteria</taxon>
        <taxon>Bacillati</taxon>
        <taxon>Actinomycetota</taxon>
        <taxon>Actinomycetes</taxon>
        <taxon>Mycobacteriales</taxon>
        <taxon>Mycobacteriaceae</taxon>
        <taxon>Mycobacterium</taxon>
        <taxon>Mycobacterium simiae complex</taxon>
    </lineage>
</organism>
<dbReference type="PANTHER" id="PTHR30466:SF11">
    <property type="entry name" value="FLAVIN-DEPENDENT MONOOXYGENASE, REDUCTASE SUBUNIT HSAB"/>
    <property type="match status" value="1"/>
</dbReference>
<reference evidence="4 5" key="1">
    <citation type="submission" date="2016-01" db="EMBL/GenBank/DDBJ databases">
        <title>The new phylogeny of the genus Mycobacterium.</title>
        <authorList>
            <person name="Tarcisio F."/>
            <person name="Conor M."/>
            <person name="Antonella G."/>
            <person name="Elisabetta G."/>
            <person name="Giulia F.S."/>
            <person name="Sara T."/>
            <person name="Anna F."/>
            <person name="Clotilde B."/>
            <person name="Roberto B."/>
            <person name="Veronica D.S."/>
            <person name="Fabio R."/>
            <person name="Monica P."/>
            <person name="Olivier J."/>
            <person name="Enrico T."/>
            <person name="Nicola S."/>
        </authorList>
    </citation>
    <scope>NUCLEOTIDE SEQUENCE [LARGE SCALE GENOMIC DNA]</scope>
    <source>
        <strain evidence="4 5">DSM 44852</strain>
    </source>
</reference>
<name>A0A1X1U8J2_MYCFL</name>
<evidence type="ECO:0000313" key="4">
    <source>
        <dbReference type="EMBL" id="ORV53144.1"/>
    </source>
</evidence>
<comment type="caution">
    <text evidence="4">The sequence shown here is derived from an EMBL/GenBank/DDBJ whole genome shotgun (WGS) entry which is preliminary data.</text>
</comment>
<dbReference type="SUPFAM" id="SSF50475">
    <property type="entry name" value="FMN-binding split barrel"/>
    <property type="match status" value="1"/>
</dbReference>
<dbReference type="GO" id="GO:0010181">
    <property type="term" value="F:FMN binding"/>
    <property type="evidence" value="ECO:0007669"/>
    <property type="project" value="InterPro"/>
</dbReference>
<feature type="domain" description="Flavin reductase like" evidence="3">
    <location>
        <begin position="29"/>
        <end position="172"/>
    </location>
</feature>